<dbReference type="Gene3D" id="3.10.450.50">
    <property type="match status" value="1"/>
</dbReference>
<organism evidence="2 3">
    <name type="scientific">Penicillium flavigenum</name>
    <dbReference type="NCBI Taxonomy" id="254877"/>
    <lineage>
        <taxon>Eukaryota</taxon>
        <taxon>Fungi</taxon>
        <taxon>Dikarya</taxon>
        <taxon>Ascomycota</taxon>
        <taxon>Pezizomycotina</taxon>
        <taxon>Eurotiomycetes</taxon>
        <taxon>Eurotiomycetidae</taxon>
        <taxon>Eurotiales</taxon>
        <taxon>Aspergillaceae</taxon>
        <taxon>Penicillium</taxon>
    </lineage>
</organism>
<dbReference type="InterPro" id="IPR002075">
    <property type="entry name" value="NTF2_dom"/>
</dbReference>
<proteinExistence type="predicted"/>
<dbReference type="InterPro" id="IPR032710">
    <property type="entry name" value="NTF2-like_dom_sf"/>
</dbReference>
<sequence>MPRPQKLRRSKYRAKWRPCCRHWDGGNRQEERFMLFRTSRVVRASPQVSASFLRLHRRPYIVIENTPRPCGQQVYIFSSHFKHITTSPWIEYTHIPQSFANLKYITMATASEDTLTKVSTEAATDFVKTFYPALGSNRESLSSYYSLEPTTILFNGNRVADGAAVQEIFTNQMSPTHYEVQSYDCQIINKAYPTILPGGGLKPQSEMGVKDMSFLIVVSGFVRYGEGRDQPQRGFSETFVLVPNPSAERARGRKDWLIESQNFRLVV</sequence>
<comment type="caution">
    <text evidence="2">The sequence shown here is derived from an EMBL/GenBank/DDBJ whole genome shotgun (WGS) entry which is preliminary data.</text>
</comment>
<gene>
    <name evidence="2" type="ORF">PENFLA_c002G04811</name>
</gene>
<dbReference type="PANTHER" id="PTHR12612">
    <property type="entry name" value="NUCLEAR TRANSPORT FACTOR 2"/>
    <property type="match status" value="1"/>
</dbReference>
<dbReference type="AlphaFoldDB" id="A0A1V6TX16"/>
<dbReference type="PROSITE" id="PS50177">
    <property type="entry name" value="NTF2_DOMAIN"/>
    <property type="match status" value="1"/>
</dbReference>
<dbReference type="EMBL" id="MLQL01000002">
    <property type="protein sequence ID" value="OQE30811.1"/>
    <property type="molecule type" value="Genomic_DNA"/>
</dbReference>
<accession>A0A1V6TX16</accession>
<dbReference type="SUPFAM" id="SSF54427">
    <property type="entry name" value="NTF2-like"/>
    <property type="match status" value="1"/>
</dbReference>
<dbReference type="Pfam" id="PF02136">
    <property type="entry name" value="NTF2"/>
    <property type="match status" value="1"/>
</dbReference>
<dbReference type="GO" id="GO:0006913">
    <property type="term" value="P:nucleocytoplasmic transport"/>
    <property type="evidence" value="ECO:0007669"/>
    <property type="project" value="InterPro"/>
</dbReference>
<name>A0A1V6TX16_9EURO</name>
<protein>
    <recommendedName>
        <fullName evidence="1">NTF2 domain-containing protein</fullName>
    </recommendedName>
</protein>
<keyword evidence="3" id="KW-1185">Reference proteome</keyword>
<evidence type="ECO:0000313" key="2">
    <source>
        <dbReference type="EMBL" id="OQE30811.1"/>
    </source>
</evidence>
<dbReference type="OrthoDB" id="25408at2759"/>
<dbReference type="Proteomes" id="UP000191342">
    <property type="component" value="Unassembled WGS sequence"/>
</dbReference>
<evidence type="ECO:0000259" key="1">
    <source>
        <dbReference type="PROSITE" id="PS50177"/>
    </source>
</evidence>
<evidence type="ECO:0000313" key="3">
    <source>
        <dbReference type="Proteomes" id="UP000191342"/>
    </source>
</evidence>
<dbReference type="STRING" id="254877.A0A1V6TX16"/>
<dbReference type="InterPro" id="IPR045875">
    <property type="entry name" value="NTF2"/>
</dbReference>
<dbReference type="InterPro" id="IPR018222">
    <property type="entry name" value="Nuclear_transport_factor_2_euk"/>
</dbReference>
<reference evidence="3" key="1">
    <citation type="journal article" date="2017" name="Nat. Microbiol.">
        <title>Global analysis of biosynthetic gene clusters reveals vast potential of secondary metabolite production in Penicillium species.</title>
        <authorList>
            <person name="Nielsen J.C."/>
            <person name="Grijseels S."/>
            <person name="Prigent S."/>
            <person name="Ji B."/>
            <person name="Dainat J."/>
            <person name="Nielsen K.F."/>
            <person name="Frisvad J.C."/>
            <person name="Workman M."/>
            <person name="Nielsen J."/>
        </authorList>
    </citation>
    <scope>NUCLEOTIDE SEQUENCE [LARGE SCALE GENOMIC DNA]</scope>
    <source>
        <strain evidence="3">IBT 14082</strain>
    </source>
</reference>
<feature type="domain" description="NTF2" evidence="1">
    <location>
        <begin position="122"/>
        <end position="265"/>
    </location>
</feature>